<feature type="domain" description="Ionotropic glutamate receptor C-terminal" evidence="11">
    <location>
        <begin position="328"/>
        <end position="592"/>
    </location>
</feature>
<reference evidence="15" key="2">
    <citation type="submission" date="2025-04" db="UniProtKB">
        <authorList>
            <consortium name="RefSeq"/>
        </authorList>
    </citation>
    <scope>IDENTIFICATION</scope>
    <source>
        <strain evidence="15">USDA-PBARC FA_bdor</strain>
        <tissue evidence="15">Whole organism</tissue>
    </source>
</reference>
<name>A0A0C9R1Q4_9HYME</name>
<dbReference type="GeneID" id="105262660"/>
<evidence type="ECO:0000256" key="7">
    <source>
        <dbReference type="ARBA" id="ARBA00023170"/>
    </source>
</evidence>
<dbReference type="Gene3D" id="1.10.287.70">
    <property type="match status" value="1"/>
</dbReference>
<dbReference type="Pfam" id="PF24576">
    <property type="entry name" value="IR75A_N"/>
    <property type="match status" value="1"/>
</dbReference>
<dbReference type="Pfam" id="PF00060">
    <property type="entry name" value="Lig_chan"/>
    <property type="match status" value="1"/>
</dbReference>
<dbReference type="InterPro" id="IPR052192">
    <property type="entry name" value="Insect_Ionotropic_Sensory_Rcpt"/>
</dbReference>
<dbReference type="Gene3D" id="3.40.190.10">
    <property type="entry name" value="Periplasmic binding protein-like II"/>
    <property type="match status" value="1"/>
</dbReference>
<evidence type="ECO:0000256" key="8">
    <source>
        <dbReference type="ARBA" id="ARBA00023180"/>
    </source>
</evidence>
<dbReference type="KEGG" id="fas:105262660"/>
<dbReference type="EMBL" id="GBYB01000771">
    <property type="protein sequence ID" value="JAG70538.1"/>
    <property type="molecule type" value="Transcribed_RNA"/>
</dbReference>
<evidence type="ECO:0000256" key="1">
    <source>
        <dbReference type="ARBA" id="ARBA00004651"/>
    </source>
</evidence>
<evidence type="ECO:0000256" key="5">
    <source>
        <dbReference type="ARBA" id="ARBA00022989"/>
    </source>
</evidence>
<dbReference type="GO" id="GO:0050906">
    <property type="term" value="P:detection of stimulus involved in sensory perception"/>
    <property type="evidence" value="ECO:0007669"/>
    <property type="project" value="UniProtKB-ARBA"/>
</dbReference>
<dbReference type="GO" id="GO:0015276">
    <property type="term" value="F:ligand-gated monoatomic ion channel activity"/>
    <property type="evidence" value="ECO:0007669"/>
    <property type="project" value="InterPro"/>
</dbReference>
<dbReference type="InterPro" id="IPR001320">
    <property type="entry name" value="Iontro_rcpt_C"/>
</dbReference>
<sequence length="635" mass="73362">MKATTLFVISVLFIRLCRSDRILIDFIRDYYEASNIHQIVIFACWDYAADITRNIMGLDTVISYRPTTFDIDLTDILRVNYYHLGVVLDFDCPLSDNVIEKFSNHLPFNESYHWLVLSHLSSIPMKYLEVLPLTIASELTSAIREKDEFQLYDIYNPSYRHGGSVVITDKGRWTPRNGLHDKLIQYKYTRRTDLQQTCLNFSVVLYDPPLPDFMTYLSTYMSIEKDTLTRAHYPVAMYLQDMYNFSMKIHQATSWGYPVNGSFDGIIGDIISGVIDMSLTPFVFHTGRMDFIEYIAETWKFEAKFTFLHPRISTLRNNFLKPFTDDLWWMILLVGAVYWTLLLLSLVLEHHYEGKHEDTEMTAIDTGLTTVAALSQQGLSDSPNFISGRITFLSLFFWALLLYQFYSASIVSSLMTPPPRWIKTIKALTDSHLDVGAQNISYYWNYFETATDPDVVELYNRKMKSRKEHPNAFLPLDRGFKQIQKGGYAFLCGTIATYPIVQAQFLEEQICGLEEIRIAKPLRLSLIVGKGSPFKKMIIYGVRKIIQSGIIYHLDSIWHVPRPECPKTYENKPTPMGIQEFSPALFLLAIGLGMSVMLLMMEYVHSYMENRLDLARINAFISTQQDEPEDVEVST</sequence>
<comment type="similarity">
    <text evidence="2">Belongs to the glutamate-gated ion channel (TC 1.A.10.1) family.</text>
</comment>
<keyword evidence="3" id="KW-1003">Cell membrane</keyword>
<protein>
    <submittedName>
        <fullName evidence="15">Glutamate [NMDA] receptor subunit 1-like</fullName>
    </submittedName>
    <submittedName>
        <fullName evidence="13">Grik2_0 protein</fullName>
    </submittedName>
</protein>
<evidence type="ECO:0000313" key="15">
    <source>
        <dbReference type="RefSeq" id="XP_011296660.1"/>
    </source>
</evidence>
<feature type="chain" id="PRO_5044541565" evidence="10">
    <location>
        <begin position="20"/>
        <end position="635"/>
    </location>
</feature>
<reference evidence="13" key="1">
    <citation type="submission" date="2015-01" db="EMBL/GenBank/DDBJ databases">
        <title>Transcriptome Assembly of Fopius arisanus.</title>
        <authorList>
            <person name="Geib S."/>
        </authorList>
    </citation>
    <scope>NUCLEOTIDE SEQUENCE</scope>
</reference>
<dbReference type="PANTHER" id="PTHR42643:SF33">
    <property type="entry name" value="GLUTAMATE RECEPTOR 2-LIKE PROTEIN"/>
    <property type="match status" value="1"/>
</dbReference>
<evidence type="ECO:0000259" key="11">
    <source>
        <dbReference type="Pfam" id="PF00060"/>
    </source>
</evidence>
<dbReference type="OrthoDB" id="413361at2759"/>
<keyword evidence="14" id="KW-1185">Reference proteome</keyword>
<accession>A0A0C9R1Q4</accession>
<evidence type="ECO:0000313" key="13">
    <source>
        <dbReference type="EMBL" id="JAG70538.1"/>
    </source>
</evidence>
<evidence type="ECO:0000256" key="10">
    <source>
        <dbReference type="SAM" id="SignalP"/>
    </source>
</evidence>
<evidence type="ECO:0000259" key="12">
    <source>
        <dbReference type="Pfam" id="PF24576"/>
    </source>
</evidence>
<evidence type="ECO:0000256" key="6">
    <source>
        <dbReference type="ARBA" id="ARBA00023136"/>
    </source>
</evidence>
<dbReference type="InterPro" id="IPR057074">
    <property type="entry name" value="IR75A_N"/>
</dbReference>
<dbReference type="RefSeq" id="XP_011296660.1">
    <property type="nucleotide sequence ID" value="XM_011298358.1"/>
</dbReference>
<keyword evidence="4 9" id="KW-0812">Transmembrane</keyword>
<dbReference type="SUPFAM" id="SSF53850">
    <property type="entry name" value="Periplasmic binding protein-like II"/>
    <property type="match status" value="1"/>
</dbReference>
<keyword evidence="6 9" id="KW-0472">Membrane</keyword>
<evidence type="ECO:0000256" key="4">
    <source>
        <dbReference type="ARBA" id="ARBA00022692"/>
    </source>
</evidence>
<dbReference type="PANTHER" id="PTHR42643">
    <property type="entry name" value="IONOTROPIC RECEPTOR 20A-RELATED"/>
    <property type="match status" value="1"/>
</dbReference>
<evidence type="ECO:0000256" key="3">
    <source>
        <dbReference type="ARBA" id="ARBA00022475"/>
    </source>
</evidence>
<keyword evidence="8" id="KW-0325">Glycoprotein</keyword>
<evidence type="ECO:0000256" key="9">
    <source>
        <dbReference type="SAM" id="Phobius"/>
    </source>
</evidence>
<gene>
    <name evidence="13" type="primary">Grik2_0</name>
    <name evidence="15" type="synonym">LOC105262660</name>
    <name evidence="13" type="ORF">g.17554</name>
</gene>
<dbReference type="AlphaFoldDB" id="A0A0C9R1Q4"/>
<evidence type="ECO:0000256" key="2">
    <source>
        <dbReference type="ARBA" id="ARBA00008685"/>
    </source>
</evidence>
<feature type="transmembrane region" description="Helical" evidence="9">
    <location>
        <begin position="386"/>
        <end position="406"/>
    </location>
</feature>
<dbReference type="Proteomes" id="UP000694866">
    <property type="component" value="Unplaced"/>
</dbReference>
<keyword evidence="5 9" id="KW-1133">Transmembrane helix</keyword>
<accession>A0A9R1ST55</accession>
<proteinExistence type="inferred from homology"/>
<keyword evidence="7" id="KW-0675">Receptor</keyword>
<feature type="transmembrane region" description="Helical" evidence="9">
    <location>
        <begin position="581"/>
        <end position="601"/>
    </location>
</feature>
<feature type="transmembrane region" description="Helical" evidence="9">
    <location>
        <begin position="327"/>
        <end position="348"/>
    </location>
</feature>
<organism evidence="13">
    <name type="scientific">Fopius arisanus</name>
    <dbReference type="NCBI Taxonomy" id="64838"/>
    <lineage>
        <taxon>Eukaryota</taxon>
        <taxon>Metazoa</taxon>
        <taxon>Ecdysozoa</taxon>
        <taxon>Arthropoda</taxon>
        <taxon>Hexapoda</taxon>
        <taxon>Insecta</taxon>
        <taxon>Pterygota</taxon>
        <taxon>Neoptera</taxon>
        <taxon>Endopterygota</taxon>
        <taxon>Hymenoptera</taxon>
        <taxon>Apocrita</taxon>
        <taxon>Ichneumonoidea</taxon>
        <taxon>Braconidae</taxon>
        <taxon>Opiinae</taxon>
        <taxon>Fopius</taxon>
    </lineage>
</organism>
<evidence type="ECO:0000313" key="14">
    <source>
        <dbReference type="Proteomes" id="UP000694866"/>
    </source>
</evidence>
<feature type="signal peptide" evidence="10">
    <location>
        <begin position="1"/>
        <end position="19"/>
    </location>
</feature>
<comment type="subcellular location">
    <subcellularLocation>
        <location evidence="1">Cell membrane</location>
        <topology evidence="1">Multi-pass membrane protein</topology>
    </subcellularLocation>
</comment>
<feature type="domain" description="Ionotropic receptor 75a N-terminal" evidence="12">
    <location>
        <begin position="24"/>
        <end position="204"/>
    </location>
</feature>
<keyword evidence="10" id="KW-0732">Signal</keyword>
<dbReference type="GO" id="GO:0005886">
    <property type="term" value="C:plasma membrane"/>
    <property type="evidence" value="ECO:0007669"/>
    <property type="project" value="UniProtKB-SubCell"/>
</dbReference>